<comment type="caution">
    <text evidence="1">The sequence shown here is derived from an EMBL/GenBank/DDBJ whole genome shotgun (WGS) entry which is preliminary data.</text>
</comment>
<dbReference type="SUPFAM" id="SSF48371">
    <property type="entry name" value="ARM repeat"/>
    <property type="match status" value="1"/>
</dbReference>
<dbReference type="Gene3D" id="1.25.10.10">
    <property type="entry name" value="Leucine-rich Repeat Variant"/>
    <property type="match status" value="1"/>
</dbReference>
<dbReference type="Proteomes" id="UP000632154">
    <property type="component" value="Unassembled WGS sequence"/>
</dbReference>
<name>A0ABQ3K600_9DEIO</name>
<proteinExistence type="predicted"/>
<sequence>MIGRPLSELGKVDWANLEHAYGSAEDVPAQLEAIAAGDEEAYTDAFGNLWHQWTTYSATPHAIPFLIGILEKGQSGLDILSLLSVMGGGDGDAQEAVLAALLKGLPVYLPYLHSQQPEVITSAARLCRDLILEKKDAAALEAMQAALLAQPDPDLQAALLYFLGCAAPLSSEAEAFAMAQLEREDAPLLSLSAALALAHHLGKDAPPEVTEVILSALADEEIEERGEALFLDPDNIFDEIAKAGKALGQAQAFATAFGKQAEVTGDEHLLEYLDELEDWE</sequence>
<reference evidence="2" key="1">
    <citation type="journal article" date="2019" name="Int. J. Syst. Evol. Microbiol.">
        <title>The Global Catalogue of Microorganisms (GCM) 10K type strain sequencing project: providing services to taxonomists for standard genome sequencing and annotation.</title>
        <authorList>
            <consortium name="The Broad Institute Genomics Platform"/>
            <consortium name="The Broad Institute Genome Sequencing Center for Infectious Disease"/>
            <person name="Wu L."/>
            <person name="Ma J."/>
        </authorList>
    </citation>
    <scope>NUCLEOTIDE SEQUENCE [LARGE SCALE GENOMIC DNA]</scope>
    <source>
        <strain evidence="2">CGMCC 1.18439</strain>
    </source>
</reference>
<protein>
    <submittedName>
        <fullName evidence="1">Uncharacterized protein</fullName>
    </submittedName>
</protein>
<dbReference type="InterPro" id="IPR016024">
    <property type="entry name" value="ARM-type_fold"/>
</dbReference>
<evidence type="ECO:0000313" key="1">
    <source>
        <dbReference type="EMBL" id="GHG01644.1"/>
    </source>
</evidence>
<organism evidence="1 2">
    <name type="scientific">Deinococcus piscis</name>
    <dbReference type="NCBI Taxonomy" id="394230"/>
    <lineage>
        <taxon>Bacteria</taxon>
        <taxon>Thermotogati</taxon>
        <taxon>Deinococcota</taxon>
        <taxon>Deinococci</taxon>
        <taxon>Deinococcales</taxon>
        <taxon>Deinococcaceae</taxon>
        <taxon>Deinococcus</taxon>
    </lineage>
</organism>
<accession>A0ABQ3K600</accession>
<gene>
    <name evidence="1" type="ORF">GCM10017783_12360</name>
</gene>
<dbReference type="EMBL" id="BNAL01000012">
    <property type="protein sequence ID" value="GHG01644.1"/>
    <property type="molecule type" value="Genomic_DNA"/>
</dbReference>
<dbReference type="InterPro" id="IPR011989">
    <property type="entry name" value="ARM-like"/>
</dbReference>
<evidence type="ECO:0000313" key="2">
    <source>
        <dbReference type="Proteomes" id="UP000632154"/>
    </source>
</evidence>
<keyword evidence="2" id="KW-1185">Reference proteome</keyword>